<evidence type="ECO:0000313" key="3">
    <source>
        <dbReference type="EMBL" id="CCA37813.1"/>
    </source>
</evidence>
<dbReference type="Gene3D" id="1.10.287.370">
    <property type="match status" value="1"/>
</dbReference>
<evidence type="ECO:0000256" key="1">
    <source>
        <dbReference type="ARBA" id="ARBA00008045"/>
    </source>
</evidence>
<accession>F2QQY5</accession>
<evidence type="ECO:0000313" key="4">
    <source>
        <dbReference type="Proteomes" id="UP000006853"/>
    </source>
</evidence>
<dbReference type="PANTHER" id="PTHR20903:SF0">
    <property type="entry name" value="PREFOLDIN SUBUNIT 1"/>
    <property type="match status" value="1"/>
</dbReference>
<dbReference type="HOGENOM" id="CLU_122140_1_0_1"/>
<proteinExistence type="inferred from homology"/>
<gene>
    <name evidence="3" type="primary">PFD1</name>
    <name evidence="3" type="ordered locus">PP7435_Chr2-0116</name>
</gene>
<protein>
    <submittedName>
        <fullName evidence="3">Cochaperone prefoldin complex subunit</fullName>
    </submittedName>
</protein>
<dbReference type="GO" id="GO:0005737">
    <property type="term" value="C:cytoplasm"/>
    <property type="evidence" value="ECO:0007669"/>
    <property type="project" value="TreeGrafter"/>
</dbReference>
<dbReference type="GO" id="GO:0051082">
    <property type="term" value="F:unfolded protein binding"/>
    <property type="evidence" value="ECO:0007669"/>
    <property type="project" value="InterPro"/>
</dbReference>
<name>F2QQY5_KOMPC</name>
<keyword evidence="4" id="KW-1185">Reference proteome</keyword>
<sequence>MSAPPEALQKVLVEMNQQIQKSQSELAMTRIQLQRNETNLRILKLANSEVSNSKQDHVWESVGKIFLKTSVQDYSSSLKNETTSINDAVKALKTKETYLQTTLENTVQAINKYVGKPSS</sequence>
<dbReference type="AlphaFoldDB" id="F2QQY5"/>
<dbReference type="Proteomes" id="UP000006853">
    <property type="component" value="Chromosome 2"/>
</dbReference>
<dbReference type="InterPro" id="IPR009053">
    <property type="entry name" value="Prefoldin"/>
</dbReference>
<dbReference type="PANTHER" id="PTHR20903">
    <property type="entry name" value="PREFOLDIN SUBUNIT 1-RELATED"/>
    <property type="match status" value="1"/>
</dbReference>
<dbReference type="SUPFAM" id="SSF46579">
    <property type="entry name" value="Prefoldin"/>
    <property type="match status" value="1"/>
</dbReference>
<dbReference type="InterPro" id="IPR002777">
    <property type="entry name" value="PFD_beta-like"/>
</dbReference>
<organism evidence="3 4">
    <name type="scientific">Komagataella phaffii (strain ATCC 76273 / CBS 7435 / CECT 11047 / NRRL Y-11430 / Wegner 21-1)</name>
    <name type="common">Yeast</name>
    <name type="synonym">Pichia pastoris</name>
    <dbReference type="NCBI Taxonomy" id="981350"/>
    <lineage>
        <taxon>Eukaryota</taxon>
        <taxon>Fungi</taxon>
        <taxon>Dikarya</taxon>
        <taxon>Ascomycota</taxon>
        <taxon>Saccharomycotina</taxon>
        <taxon>Pichiomycetes</taxon>
        <taxon>Pichiales</taxon>
        <taxon>Pichiaceae</taxon>
        <taxon>Komagataella</taxon>
    </lineage>
</organism>
<evidence type="ECO:0000256" key="2">
    <source>
        <dbReference type="ARBA" id="ARBA00023186"/>
    </source>
</evidence>
<dbReference type="EMBL" id="FR839629">
    <property type="protein sequence ID" value="CCA37813.1"/>
    <property type="molecule type" value="Genomic_DNA"/>
</dbReference>
<reference evidence="3 4" key="1">
    <citation type="journal article" date="2011" name="J. Biotechnol.">
        <title>High-quality genome sequence of Pichia pastoris CBS7435.</title>
        <authorList>
            <person name="Kuberl A."/>
            <person name="Schneider J."/>
            <person name="Thallinger G.G."/>
            <person name="Anderl I."/>
            <person name="Wibberg D."/>
            <person name="Hajek T."/>
            <person name="Jaenicke S."/>
            <person name="Brinkrolf K."/>
            <person name="Goesmann A."/>
            <person name="Szczepanowski R."/>
            <person name="Puhler A."/>
            <person name="Schwab H."/>
            <person name="Glieder A."/>
            <person name="Pichler H."/>
        </authorList>
    </citation>
    <scope>NUCLEOTIDE SEQUENCE [LARGE SCALE GENOMIC DNA]</scope>
    <source>
        <strain evidence="4">ATCC 76273 / CBS 7435 / CECT 11047 / NRRL Y-11430 / Wegner 21-1</strain>
    </source>
</reference>
<dbReference type="GO" id="GO:0044183">
    <property type="term" value="F:protein folding chaperone"/>
    <property type="evidence" value="ECO:0007669"/>
    <property type="project" value="TreeGrafter"/>
</dbReference>
<keyword evidence="2" id="KW-0143">Chaperone</keyword>
<reference evidence="3 4" key="3">
    <citation type="journal article" date="2016" name="FEMS Yeast Res.">
        <title>Curation of the genome annotation of Pichia pastoris (Komagataella phaffii) CBS7435 from gene level to protein function.</title>
        <authorList>
            <person name="Valli M."/>
            <person name="Tatto N.E."/>
            <person name="Peymann A."/>
            <person name="Gruber C."/>
            <person name="Landes N."/>
            <person name="Ekker H."/>
            <person name="Thallinger G.G."/>
            <person name="Mattanovich D."/>
            <person name="Gasser B."/>
            <person name="Graf A.B."/>
        </authorList>
    </citation>
    <scope>GENOME REANNOTATION</scope>
    <source>
        <strain evidence="3 4">ATCC 76273 / CBS 7435 / CECT 11047 / NRRL Y-11430 / Wegner 21-1</strain>
    </source>
</reference>
<dbReference type="GO" id="GO:0016272">
    <property type="term" value="C:prefoldin complex"/>
    <property type="evidence" value="ECO:0007669"/>
    <property type="project" value="InterPro"/>
</dbReference>
<dbReference type="Pfam" id="PF01920">
    <property type="entry name" value="Prefoldin_2"/>
    <property type="match status" value="1"/>
</dbReference>
<reference key="2">
    <citation type="submission" date="2011-04" db="EMBL/GenBank/DDBJ databases">
        <title>High-quality genome sequence of Pichia pastoris CBS 7435.</title>
        <authorList>
            <person name="Kueberl A."/>
            <person name="Schneider J."/>
            <person name="Thallinger G.G."/>
            <person name="Anderl I."/>
            <person name="Wibberg D."/>
            <person name="Hajek T."/>
            <person name="Jaenicke S."/>
            <person name="Brinkrolf K."/>
            <person name="Goesmann A."/>
            <person name="Szczepanowski R."/>
            <person name="Puehler A."/>
            <person name="Schwab H."/>
            <person name="Glieder A."/>
            <person name="Pichler H."/>
        </authorList>
    </citation>
    <scope>NUCLEOTIDE SEQUENCE</scope>
    <source>
        <strain>CBS 7435</strain>
    </source>
</reference>
<comment type="similarity">
    <text evidence="1">Belongs to the prefoldin subunit beta family.</text>
</comment>